<dbReference type="Gene3D" id="1.10.10.680">
    <property type="entry name" value="Hypothetical protein VC1899 (Restriction endonuclease-like)"/>
    <property type="match status" value="1"/>
</dbReference>
<gene>
    <name evidence="3" type="ORF">SAMN04488516_1123</name>
</gene>
<dbReference type="AlphaFoldDB" id="A0A1H0FDL6"/>
<dbReference type="GO" id="GO:0003676">
    <property type="term" value="F:nucleic acid binding"/>
    <property type="evidence" value="ECO:0007669"/>
    <property type="project" value="InterPro"/>
</dbReference>
<evidence type="ECO:0008006" key="5">
    <source>
        <dbReference type="Google" id="ProtNLM"/>
    </source>
</evidence>
<proteinExistence type="predicted"/>
<accession>A0A1H0FDL6</accession>
<evidence type="ECO:0000313" key="3">
    <source>
        <dbReference type="EMBL" id="SDN92753.1"/>
    </source>
</evidence>
<evidence type="ECO:0000259" key="2">
    <source>
        <dbReference type="Pfam" id="PF23400"/>
    </source>
</evidence>
<reference evidence="3 4" key="1">
    <citation type="submission" date="2016-10" db="EMBL/GenBank/DDBJ databases">
        <authorList>
            <person name="de Groot N.N."/>
        </authorList>
    </citation>
    <scope>NUCLEOTIDE SEQUENCE [LARGE SCALE GENOMIC DNA]</scope>
    <source>
        <strain evidence="3 4">DSM 15269</strain>
    </source>
</reference>
<dbReference type="SUPFAM" id="SSF52980">
    <property type="entry name" value="Restriction endonuclease-like"/>
    <property type="match status" value="1"/>
</dbReference>
<dbReference type="InterPro" id="IPR056339">
    <property type="entry name" value="CARF_Card1"/>
</dbReference>
<dbReference type="Pfam" id="PF23400">
    <property type="entry name" value="CARF_Card1"/>
    <property type="match status" value="1"/>
</dbReference>
<feature type="domain" description="Card1 endonuclease" evidence="1">
    <location>
        <begin position="238"/>
        <end position="366"/>
    </location>
</feature>
<dbReference type="EMBL" id="FNIN01000012">
    <property type="protein sequence ID" value="SDN92753.1"/>
    <property type="molecule type" value="Genomic_DNA"/>
</dbReference>
<evidence type="ECO:0000259" key="1">
    <source>
        <dbReference type="Pfam" id="PF09002"/>
    </source>
</evidence>
<dbReference type="STRING" id="206665.SAMN04488516_1123"/>
<dbReference type="CDD" id="cd22364">
    <property type="entry name" value="VC1899-like"/>
    <property type="match status" value="1"/>
</dbReference>
<dbReference type="OrthoDB" id="8477283at2"/>
<dbReference type="InterPro" id="IPR011856">
    <property type="entry name" value="tRNA_endonuc-like_dom_sf"/>
</dbReference>
<dbReference type="Gene3D" id="3.40.50.10770">
    <property type="entry name" value="Hypothetical protein VC1899 like domain (Restriction endonuclease-like)"/>
    <property type="match status" value="1"/>
</dbReference>
<protein>
    <recommendedName>
        <fullName evidence="5">DUF1887 family protein</fullName>
    </recommendedName>
</protein>
<keyword evidence="4" id="KW-1185">Reference proteome</keyword>
<sequence>MKQLHIMLVSDQPIPNFMPLLLTKFKAEKVALLTSKDKLLKSNILKKNIEKFSMVEIYKILPYNLEQIRKQLSNIVNKYKSKYKIYLNLTGGTKIMTMAGFEICKTFNLNSYYINTYQKQIIHLTPKYDIETLPSNLINMTQYFNLYGYEVNKKSPSKPKNNHLNAINKIIAQPKLFSRAIKTLNFHASESRNKQDLTFKVPTMTTAMKKLLSILKENNILQQINRNVFKFTSFKNLEFCNGGWLEEYTLYTVSQINKIYDFAGTFKVKRENTENEIDVAFCCDNKLFLIECKTKTFRNHKSASTTEPIYKLDSLRQIMGGTFGQAMLISFHQLSSSLLERCNLLNIKTSYGNSLKNLKNIISDWIS</sequence>
<dbReference type="Proteomes" id="UP000199602">
    <property type="component" value="Unassembled WGS sequence"/>
</dbReference>
<dbReference type="Pfam" id="PF09002">
    <property type="entry name" value="Card1_endonuc"/>
    <property type="match status" value="1"/>
</dbReference>
<feature type="domain" description="Card1 CARF" evidence="2">
    <location>
        <begin position="5"/>
        <end position="143"/>
    </location>
</feature>
<dbReference type="InterPro" id="IPR011335">
    <property type="entry name" value="Restrct_endonuc-II-like"/>
</dbReference>
<dbReference type="InterPro" id="IPR015093">
    <property type="entry name" value="Card1_endonucl_dom"/>
</dbReference>
<name>A0A1H0FDL6_9BACT</name>
<organism evidence="3 4">
    <name type="scientific">Desulfonauticus submarinus</name>
    <dbReference type="NCBI Taxonomy" id="206665"/>
    <lineage>
        <taxon>Bacteria</taxon>
        <taxon>Pseudomonadati</taxon>
        <taxon>Thermodesulfobacteriota</taxon>
        <taxon>Desulfovibrionia</taxon>
        <taxon>Desulfovibrionales</taxon>
        <taxon>Desulfonauticaceae</taxon>
        <taxon>Desulfonauticus</taxon>
    </lineage>
</organism>
<evidence type="ECO:0000313" key="4">
    <source>
        <dbReference type="Proteomes" id="UP000199602"/>
    </source>
</evidence>
<dbReference type="Gene3D" id="3.40.1350.10">
    <property type="match status" value="1"/>
</dbReference>
<dbReference type="RefSeq" id="WP_159427718.1">
    <property type="nucleotide sequence ID" value="NZ_FNIN01000012.1"/>
</dbReference>